<evidence type="ECO:0000313" key="3">
    <source>
        <dbReference type="Proteomes" id="UP000028926"/>
    </source>
</evidence>
<dbReference type="HOGENOM" id="CLU_089470_3_2_5"/>
<organism evidence="2 3">
    <name type="scientific">Candidatus Odyssella acanthamoebae</name>
    <dbReference type="NCBI Taxonomy" id="91604"/>
    <lineage>
        <taxon>Bacteria</taxon>
        <taxon>Pseudomonadati</taxon>
        <taxon>Pseudomonadota</taxon>
        <taxon>Alphaproteobacteria</taxon>
        <taxon>Holosporales</taxon>
        <taxon>Candidatus Paracaedibacteraceae</taxon>
        <taxon>Candidatus Odyssella</taxon>
    </lineage>
</organism>
<gene>
    <name evidence="2" type="ORF">ID47_04435</name>
</gene>
<feature type="domain" description="Prokaryotic-type class I peptide chain release factors" evidence="1">
    <location>
        <begin position="21"/>
        <end position="37"/>
    </location>
</feature>
<dbReference type="Pfam" id="PF00472">
    <property type="entry name" value="RF-1"/>
    <property type="match status" value="1"/>
</dbReference>
<dbReference type="STRING" id="91604.ID47_04435"/>
<dbReference type="OrthoDB" id="9815709at2"/>
<dbReference type="GO" id="GO:0043022">
    <property type="term" value="F:ribosome binding"/>
    <property type="evidence" value="ECO:0007669"/>
    <property type="project" value="TreeGrafter"/>
</dbReference>
<dbReference type="PANTHER" id="PTHR47814:SF1">
    <property type="entry name" value="PEPTIDYL-TRNA HYDROLASE ARFB"/>
    <property type="match status" value="1"/>
</dbReference>
<dbReference type="AlphaFoldDB" id="A0A077AUS0"/>
<dbReference type="EMBL" id="CP008941">
    <property type="protein sequence ID" value="AIK96151.1"/>
    <property type="molecule type" value="Genomic_DNA"/>
</dbReference>
<sequence>MLWITDTLCLQDWELSETFVRASGPGGQNVNKVSTAVQLRFDVLNSPSLPADVRQRLLYSARPRLTKDGILIITVQKFRSQDQNRQEAKKRLIQLIKNALYKPVHRVATAPSRASKEKRLQVKAMQSQRKKLRKVIIEEG</sequence>
<reference evidence="2 3" key="1">
    <citation type="submission" date="2014-07" db="EMBL/GenBank/DDBJ databases">
        <title>Comparative genomic insights into amoeba endosymbionts belonging to the families of Holosporaceae and Candidatus Midichloriaceae within Rickettsiales.</title>
        <authorList>
            <person name="Wang Z."/>
            <person name="Wu M."/>
        </authorList>
    </citation>
    <scope>NUCLEOTIDE SEQUENCE [LARGE SCALE GENOMIC DNA]</scope>
    <source>
        <strain evidence="2">PRA3</strain>
    </source>
</reference>
<proteinExistence type="predicted"/>
<dbReference type="Gene3D" id="3.30.160.20">
    <property type="match status" value="1"/>
</dbReference>
<accession>A0A077AUS0</accession>
<dbReference type="PROSITE" id="PS00745">
    <property type="entry name" value="RF_PROK_I"/>
    <property type="match status" value="1"/>
</dbReference>
<evidence type="ECO:0000259" key="1">
    <source>
        <dbReference type="PROSITE" id="PS00745"/>
    </source>
</evidence>
<dbReference type="NCBIfam" id="NF006718">
    <property type="entry name" value="PRK09256.1"/>
    <property type="match status" value="1"/>
</dbReference>
<dbReference type="Proteomes" id="UP000028926">
    <property type="component" value="Chromosome"/>
</dbReference>
<name>A0A077AUS0_9PROT</name>
<dbReference type="eggNOG" id="COG1186">
    <property type="taxonomic scope" value="Bacteria"/>
</dbReference>
<dbReference type="InterPro" id="IPR000352">
    <property type="entry name" value="Pep_chain_release_fac_I"/>
</dbReference>
<evidence type="ECO:0000313" key="2">
    <source>
        <dbReference type="EMBL" id="AIK96151.1"/>
    </source>
</evidence>
<dbReference type="PANTHER" id="PTHR47814">
    <property type="entry name" value="PEPTIDYL-TRNA HYDROLASE ARFB"/>
    <property type="match status" value="1"/>
</dbReference>
<dbReference type="GO" id="GO:0003747">
    <property type="term" value="F:translation release factor activity"/>
    <property type="evidence" value="ECO:0007669"/>
    <property type="project" value="InterPro"/>
</dbReference>
<dbReference type="KEGG" id="paca:ID47_04435"/>
<dbReference type="RefSeq" id="WP_038464214.1">
    <property type="nucleotide sequence ID" value="NZ_CP008941.1"/>
</dbReference>
<dbReference type="SUPFAM" id="SSF110916">
    <property type="entry name" value="Peptidyl-tRNA hydrolase domain-like"/>
    <property type="match status" value="1"/>
</dbReference>
<keyword evidence="3" id="KW-1185">Reference proteome</keyword>
<dbReference type="GO" id="GO:0004045">
    <property type="term" value="F:peptidyl-tRNA hydrolase activity"/>
    <property type="evidence" value="ECO:0007669"/>
    <property type="project" value="TreeGrafter"/>
</dbReference>
<protein>
    <recommendedName>
        <fullName evidence="1">Prokaryotic-type class I peptide chain release factors domain-containing protein</fullName>
    </recommendedName>
</protein>
<dbReference type="GO" id="GO:0072344">
    <property type="term" value="P:rescue of stalled ribosome"/>
    <property type="evidence" value="ECO:0007669"/>
    <property type="project" value="TreeGrafter"/>
</dbReference>